<feature type="domain" description="2Fe-2S ferredoxin-type" evidence="1">
    <location>
        <begin position="4"/>
        <end position="95"/>
    </location>
</feature>
<dbReference type="InterPro" id="IPR001041">
    <property type="entry name" value="2Fe-2S_ferredoxin-type"/>
</dbReference>
<dbReference type="Gene3D" id="3.10.20.30">
    <property type="match status" value="1"/>
</dbReference>
<dbReference type="InterPro" id="IPR006058">
    <property type="entry name" value="2Fe2S_fd_BS"/>
</dbReference>
<dbReference type="InterPro" id="IPR036010">
    <property type="entry name" value="2Fe-2S_ferredoxin-like_sf"/>
</dbReference>
<dbReference type="AlphaFoldDB" id="A0A8B6M7M3"/>
<comment type="caution">
    <text evidence="2">The sequence shown here is derived from an EMBL/GenBank/DDBJ whole genome shotgun (WGS) entry which is preliminary data.</text>
</comment>
<protein>
    <submittedName>
        <fullName evidence="2">Ferredoxin</fullName>
    </submittedName>
</protein>
<sequence length="122" mass="13484">MAPLLIRVLNVDQPFRCGTDETVLRALAPIHHDRIGSGCHGGGCGVCRIRVLQGDYVVGCMSRAHVSIEEEASGLTLACRTWPRSDLAVEPVGKLPARLMRRFRLLPPIDDDRVQSPDDREK</sequence>
<keyword evidence="3" id="KW-1185">Reference proteome</keyword>
<evidence type="ECO:0000259" key="1">
    <source>
        <dbReference type="PROSITE" id="PS51085"/>
    </source>
</evidence>
<gene>
    <name evidence="2" type="ORF">MPC4_290054</name>
</gene>
<evidence type="ECO:0000313" key="3">
    <source>
        <dbReference type="Proteomes" id="UP000485880"/>
    </source>
</evidence>
<dbReference type="InterPro" id="IPR012675">
    <property type="entry name" value="Beta-grasp_dom_sf"/>
</dbReference>
<dbReference type="SUPFAM" id="SSF54292">
    <property type="entry name" value="2Fe-2S ferredoxin-like"/>
    <property type="match status" value="1"/>
</dbReference>
<reference evidence="2 3" key="1">
    <citation type="submission" date="2019-05" db="EMBL/GenBank/DDBJ databases">
        <authorList>
            <person name="Farhan Ul Haque M."/>
        </authorList>
    </citation>
    <scope>NUCLEOTIDE SEQUENCE [LARGE SCALE GENOMIC DNA]</scope>
    <source>
        <strain evidence="2">2</strain>
    </source>
</reference>
<proteinExistence type="predicted"/>
<dbReference type="Pfam" id="PF00111">
    <property type="entry name" value="Fer2"/>
    <property type="match status" value="1"/>
</dbReference>
<organism evidence="2 3">
    <name type="scientific">Methylocella tundrae</name>
    <dbReference type="NCBI Taxonomy" id="227605"/>
    <lineage>
        <taxon>Bacteria</taxon>
        <taxon>Pseudomonadati</taxon>
        <taxon>Pseudomonadota</taxon>
        <taxon>Alphaproteobacteria</taxon>
        <taxon>Hyphomicrobiales</taxon>
        <taxon>Beijerinckiaceae</taxon>
        <taxon>Methylocella</taxon>
    </lineage>
</organism>
<dbReference type="EMBL" id="CABFMQ020000086">
    <property type="protein sequence ID" value="VTZ50807.1"/>
    <property type="molecule type" value="Genomic_DNA"/>
</dbReference>
<dbReference type="Proteomes" id="UP000485880">
    <property type="component" value="Unassembled WGS sequence"/>
</dbReference>
<dbReference type="PROSITE" id="PS51085">
    <property type="entry name" value="2FE2S_FER_2"/>
    <property type="match status" value="1"/>
</dbReference>
<dbReference type="GO" id="GO:0051537">
    <property type="term" value="F:2 iron, 2 sulfur cluster binding"/>
    <property type="evidence" value="ECO:0007669"/>
    <property type="project" value="InterPro"/>
</dbReference>
<accession>A0A8B6M7M3</accession>
<dbReference type="RefSeq" id="WP_174512775.1">
    <property type="nucleotide sequence ID" value="NZ_CABFMQ020000086.1"/>
</dbReference>
<evidence type="ECO:0000313" key="2">
    <source>
        <dbReference type="EMBL" id="VTZ50807.1"/>
    </source>
</evidence>
<name>A0A8B6M7M3_METTU</name>
<dbReference type="PROSITE" id="PS00197">
    <property type="entry name" value="2FE2S_FER_1"/>
    <property type="match status" value="1"/>
</dbReference>